<feature type="domain" description="Response regulatory" evidence="4">
    <location>
        <begin position="3"/>
        <end position="117"/>
    </location>
</feature>
<comment type="caution">
    <text evidence="2">Lacks conserved residue(s) required for the propagation of feature annotation.</text>
</comment>
<dbReference type="Pfam" id="PF00196">
    <property type="entry name" value="GerE"/>
    <property type="match status" value="1"/>
</dbReference>
<dbReference type="PANTHER" id="PTHR43214">
    <property type="entry name" value="TWO-COMPONENT RESPONSE REGULATOR"/>
    <property type="match status" value="1"/>
</dbReference>
<dbReference type="AlphaFoldDB" id="A0A450S3A8"/>
<dbReference type="PROSITE" id="PS00622">
    <property type="entry name" value="HTH_LUXR_1"/>
    <property type="match status" value="1"/>
</dbReference>
<dbReference type="EMBL" id="CAADEX010000012">
    <property type="protein sequence ID" value="VFJ46138.1"/>
    <property type="molecule type" value="Genomic_DNA"/>
</dbReference>
<dbReference type="InterPro" id="IPR000792">
    <property type="entry name" value="Tscrpt_reg_LuxR_C"/>
</dbReference>
<reference evidence="5" key="1">
    <citation type="submission" date="2019-02" db="EMBL/GenBank/DDBJ databases">
        <authorList>
            <person name="Gruber-Vodicka R. H."/>
            <person name="Seah K. B. B."/>
        </authorList>
    </citation>
    <scope>NUCLEOTIDE SEQUENCE</scope>
    <source>
        <strain evidence="5">BECK_DK47</strain>
    </source>
</reference>
<dbReference type="InterPro" id="IPR001789">
    <property type="entry name" value="Sig_transdc_resp-reg_receiver"/>
</dbReference>
<proteinExistence type="predicted"/>
<dbReference type="InterPro" id="IPR011006">
    <property type="entry name" value="CheY-like_superfamily"/>
</dbReference>
<feature type="domain" description="HTH luxR-type" evidence="3">
    <location>
        <begin position="144"/>
        <end position="209"/>
    </location>
</feature>
<dbReference type="PRINTS" id="PR00038">
    <property type="entry name" value="HTHLUXR"/>
</dbReference>
<gene>
    <name evidence="5" type="ORF">BECKDK2373B_GA0170837_101245</name>
</gene>
<evidence type="ECO:0000256" key="1">
    <source>
        <dbReference type="ARBA" id="ARBA00023125"/>
    </source>
</evidence>
<accession>A0A450S3A8</accession>
<dbReference type="PANTHER" id="PTHR43214:SF43">
    <property type="entry name" value="TWO-COMPONENT RESPONSE REGULATOR"/>
    <property type="match status" value="1"/>
</dbReference>
<dbReference type="CDD" id="cd06170">
    <property type="entry name" value="LuxR_C_like"/>
    <property type="match status" value="1"/>
</dbReference>
<dbReference type="InterPro" id="IPR016032">
    <property type="entry name" value="Sig_transdc_resp-reg_C-effctor"/>
</dbReference>
<protein>
    <submittedName>
        <fullName evidence="5">Two component transcriptional regulator, LuxR family</fullName>
    </submittedName>
</protein>
<dbReference type="SUPFAM" id="SSF46894">
    <property type="entry name" value="C-terminal effector domain of the bipartite response regulators"/>
    <property type="match status" value="1"/>
</dbReference>
<evidence type="ECO:0000313" key="5">
    <source>
        <dbReference type="EMBL" id="VFJ46138.1"/>
    </source>
</evidence>
<dbReference type="SMART" id="SM00448">
    <property type="entry name" value="REC"/>
    <property type="match status" value="1"/>
</dbReference>
<dbReference type="SMART" id="SM00421">
    <property type="entry name" value="HTH_LUXR"/>
    <property type="match status" value="1"/>
</dbReference>
<dbReference type="PROSITE" id="PS50110">
    <property type="entry name" value="RESPONSE_REGULATORY"/>
    <property type="match status" value="1"/>
</dbReference>
<dbReference type="InterPro" id="IPR039420">
    <property type="entry name" value="WalR-like"/>
</dbReference>
<evidence type="ECO:0000256" key="2">
    <source>
        <dbReference type="PROSITE-ProRule" id="PRU00169"/>
    </source>
</evidence>
<dbReference type="SUPFAM" id="SSF52172">
    <property type="entry name" value="CheY-like"/>
    <property type="match status" value="1"/>
</dbReference>
<keyword evidence="1" id="KW-0238">DNA-binding</keyword>
<evidence type="ECO:0000259" key="3">
    <source>
        <dbReference type="PROSITE" id="PS50043"/>
    </source>
</evidence>
<dbReference type="GO" id="GO:0000160">
    <property type="term" value="P:phosphorelay signal transduction system"/>
    <property type="evidence" value="ECO:0007669"/>
    <property type="project" value="InterPro"/>
</dbReference>
<dbReference type="GO" id="GO:0006355">
    <property type="term" value="P:regulation of DNA-templated transcription"/>
    <property type="evidence" value="ECO:0007669"/>
    <property type="project" value="InterPro"/>
</dbReference>
<dbReference type="PROSITE" id="PS50043">
    <property type="entry name" value="HTH_LUXR_2"/>
    <property type="match status" value="1"/>
</dbReference>
<organism evidence="5">
    <name type="scientific">Candidatus Kentrum sp. DK</name>
    <dbReference type="NCBI Taxonomy" id="2126562"/>
    <lineage>
        <taxon>Bacteria</taxon>
        <taxon>Pseudomonadati</taxon>
        <taxon>Pseudomonadota</taxon>
        <taxon>Gammaproteobacteria</taxon>
        <taxon>Candidatus Kentrum</taxon>
    </lineage>
</organism>
<evidence type="ECO:0000259" key="4">
    <source>
        <dbReference type="PROSITE" id="PS50110"/>
    </source>
</evidence>
<name>A0A450S3A8_9GAMM</name>
<dbReference type="Gene3D" id="3.40.50.2300">
    <property type="match status" value="1"/>
</dbReference>
<dbReference type="GO" id="GO:0003677">
    <property type="term" value="F:DNA binding"/>
    <property type="evidence" value="ECO:0007669"/>
    <property type="project" value="UniProtKB-KW"/>
</dbReference>
<sequence>MVRVLFVSEVRLCRDGIKQFFNQSKEIEIIGLAANPGDAIRKARVLKPQIILLHLTVRGQAPQVRKLVQGADGISVVILAALKMEDEIIPYLEAGAVGYLNQEAGPLEVLATIDAAVKGEFLCSARLAGFLVRKIATRSTREQGAVSGYGLTNREVSVLDLIQQGLSNKEIARTLCIEISTVKNHVHSILEKTGARRRSEVIAFLGGHRTPNPRCRQNAPSCDPGENDR</sequence>